<evidence type="ECO:0000313" key="2">
    <source>
        <dbReference type="Proteomes" id="UP001488838"/>
    </source>
</evidence>
<sequence>MTDRNCGSIIGKEDLNDTLSSLGAMGNSFPDEGLDKVSYEASIDKNGKFSCTEFTHILKNGTQDKEDRQFLAFPVLSPS</sequence>
<reference evidence="1 2" key="1">
    <citation type="journal article" date="2023" name="bioRxiv">
        <title>Conserved and derived expression patterns and positive selection on dental genes reveal complex evolutionary context of ever-growing rodent molars.</title>
        <authorList>
            <person name="Calamari Z.T."/>
            <person name="Song A."/>
            <person name="Cohen E."/>
            <person name="Akter M."/>
            <person name="Roy R.D."/>
            <person name="Hallikas O."/>
            <person name="Christensen M.M."/>
            <person name="Li P."/>
            <person name="Marangoni P."/>
            <person name="Jernvall J."/>
            <person name="Klein O.D."/>
        </authorList>
    </citation>
    <scope>NUCLEOTIDE SEQUENCE [LARGE SCALE GENOMIC DNA]</scope>
    <source>
        <strain evidence="1">V071</strain>
    </source>
</reference>
<evidence type="ECO:0000313" key="1">
    <source>
        <dbReference type="EMBL" id="KAK7828457.1"/>
    </source>
</evidence>
<dbReference type="Gene3D" id="1.10.238.10">
    <property type="entry name" value="EF-hand"/>
    <property type="match status" value="1"/>
</dbReference>
<dbReference type="AlphaFoldDB" id="A0AAW0JNW8"/>
<gene>
    <name evidence="1" type="ORF">U0070_008966</name>
</gene>
<proteinExistence type="predicted"/>
<dbReference type="SUPFAM" id="SSF47473">
    <property type="entry name" value="EF-hand"/>
    <property type="match status" value="1"/>
</dbReference>
<dbReference type="InterPro" id="IPR011992">
    <property type="entry name" value="EF-hand-dom_pair"/>
</dbReference>
<keyword evidence="2" id="KW-1185">Reference proteome</keyword>
<dbReference type="Proteomes" id="UP001488838">
    <property type="component" value="Unassembled WGS sequence"/>
</dbReference>
<organism evidence="1 2">
    <name type="scientific">Myodes glareolus</name>
    <name type="common">Bank vole</name>
    <name type="synonym">Clethrionomys glareolus</name>
    <dbReference type="NCBI Taxonomy" id="447135"/>
    <lineage>
        <taxon>Eukaryota</taxon>
        <taxon>Metazoa</taxon>
        <taxon>Chordata</taxon>
        <taxon>Craniata</taxon>
        <taxon>Vertebrata</taxon>
        <taxon>Euteleostomi</taxon>
        <taxon>Mammalia</taxon>
        <taxon>Eutheria</taxon>
        <taxon>Euarchontoglires</taxon>
        <taxon>Glires</taxon>
        <taxon>Rodentia</taxon>
        <taxon>Myomorpha</taxon>
        <taxon>Muroidea</taxon>
        <taxon>Cricetidae</taxon>
        <taxon>Arvicolinae</taxon>
        <taxon>Myodes</taxon>
    </lineage>
</organism>
<accession>A0AAW0JNW8</accession>
<dbReference type="EMBL" id="JBBHLL010000026">
    <property type="protein sequence ID" value="KAK7828457.1"/>
    <property type="molecule type" value="Genomic_DNA"/>
</dbReference>
<name>A0AAW0JNW8_MYOGA</name>
<protein>
    <submittedName>
        <fullName evidence="1">Uncharacterized protein</fullName>
    </submittedName>
</protein>
<comment type="caution">
    <text evidence="1">The sequence shown here is derived from an EMBL/GenBank/DDBJ whole genome shotgun (WGS) entry which is preliminary data.</text>
</comment>